<evidence type="ECO:0000313" key="3">
    <source>
        <dbReference type="Proteomes" id="UP001499854"/>
    </source>
</evidence>
<dbReference type="Proteomes" id="UP001499854">
    <property type="component" value="Unassembled WGS sequence"/>
</dbReference>
<feature type="domain" description="YgjP-like metallopeptidase" evidence="1">
    <location>
        <begin position="107"/>
        <end position="173"/>
    </location>
</feature>
<dbReference type="InterPro" id="IPR002725">
    <property type="entry name" value="YgjP-like_metallopeptidase"/>
</dbReference>
<comment type="caution">
    <text evidence="2">The sequence shown here is derived from an EMBL/GenBank/DDBJ whole genome shotgun (WGS) entry which is preliminary data.</text>
</comment>
<protein>
    <submittedName>
        <fullName evidence="2">M48 family metallopeptidase</fullName>
    </submittedName>
</protein>
<dbReference type="CDD" id="cd07344">
    <property type="entry name" value="M48_yhfN_like"/>
    <property type="match status" value="1"/>
</dbReference>
<dbReference type="InterPro" id="IPR053136">
    <property type="entry name" value="UTP_pyrophosphatase-like"/>
</dbReference>
<keyword evidence="3" id="KW-1185">Reference proteome</keyword>
<accession>A0ABN2SFT6</accession>
<sequence>MRGWHTLVSLGVGLDDAPHQGGQIEVRRSNRRRRTVSAYRDGDKTVVLIPAQMTRAEEQQWVDKMLARLAGQERKRRPDDGELARRARDLSLRYFDGRAQPASVRWVSNQQTRWGSCTPVDGTIRISDRVRGMPEYVLDYVLLHELAHLLVPSHGPQFWELLQVYPKTERARGFLEGFASAAGGGAVADDAD</sequence>
<dbReference type="Gene3D" id="3.30.2010.10">
    <property type="entry name" value="Metalloproteases ('zincins'), catalytic domain"/>
    <property type="match status" value="1"/>
</dbReference>
<dbReference type="Pfam" id="PF01863">
    <property type="entry name" value="YgjP-like"/>
    <property type="match status" value="1"/>
</dbReference>
<organism evidence="2 3">
    <name type="scientific">Catenulispora subtropica</name>
    <dbReference type="NCBI Taxonomy" id="450798"/>
    <lineage>
        <taxon>Bacteria</taxon>
        <taxon>Bacillati</taxon>
        <taxon>Actinomycetota</taxon>
        <taxon>Actinomycetes</taxon>
        <taxon>Catenulisporales</taxon>
        <taxon>Catenulisporaceae</taxon>
        <taxon>Catenulispora</taxon>
    </lineage>
</organism>
<proteinExistence type="predicted"/>
<name>A0ABN2SFT6_9ACTN</name>
<evidence type="ECO:0000259" key="1">
    <source>
        <dbReference type="Pfam" id="PF01863"/>
    </source>
</evidence>
<dbReference type="PANTHER" id="PTHR30399">
    <property type="entry name" value="UNCHARACTERIZED PROTEIN YGJP"/>
    <property type="match status" value="1"/>
</dbReference>
<dbReference type="EMBL" id="BAAAQM010000036">
    <property type="protein sequence ID" value="GAA1986010.1"/>
    <property type="molecule type" value="Genomic_DNA"/>
</dbReference>
<evidence type="ECO:0000313" key="2">
    <source>
        <dbReference type="EMBL" id="GAA1986010.1"/>
    </source>
</evidence>
<dbReference type="PANTHER" id="PTHR30399:SF1">
    <property type="entry name" value="UTP PYROPHOSPHATASE"/>
    <property type="match status" value="1"/>
</dbReference>
<gene>
    <name evidence="2" type="ORF">GCM10009838_55550</name>
</gene>
<reference evidence="2 3" key="1">
    <citation type="journal article" date="2019" name="Int. J. Syst. Evol. Microbiol.">
        <title>The Global Catalogue of Microorganisms (GCM) 10K type strain sequencing project: providing services to taxonomists for standard genome sequencing and annotation.</title>
        <authorList>
            <consortium name="The Broad Institute Genomics Platform"/>
            <consortium name="The Broad Institute Genome Sequencing Center for Infectious Disease"/>
            <person name="Wu L."/>
            <person name="Ma J."/>
        </authorList>
    </citation>
    <scope>NUCLEOTIDE SEQUENCE [LARGE SCALE GENOMIC DNA]</scope>
    <source>
        <strain evidence="2 3">JCM 16013</strain>
    </source>
</reference>